<dbReference type="EMBL" id="JBBJCI010000044">
    <property type="protein sequence ID" value="KAK7249581.1"/>
    <property type="molecule type" value="Genomic_DNA"/>
</dbReference>
<dbReference type="GO" id="GO:0016287">
    <property type="term" value="F:glycerone-phosphate O-acyltransferase activity"/>
    <property type="evidence" value="ECO:0007669"/>
    <property type="project" value="TreeGrafter"/>
</dbReference>
<dbReference type="InterPro" id="IPR002123">
    <property type="entry name" value="Plipid/glycerol_acylTrfase"/>
</dbReference>
<evidence type="ECO:0000313" key="1">
    <source>
        <dbReference type="EMBL" id="KAK7249581.1"/>
    </source>
</evidence>
<keyword evidence="2" id="KW-1185">Reference proteome</keyword>
<evidence type="ECO:0000313" key="2">
    <source>
        <dbReference type="Proteomes" id="UP001363151"/>
    </source>
</evidence>
<dbReference type="PANTHER" id="PTHR31605">
    <property type="entry name" value="GLYCEROL-3-PHOSPHATE O-ACYLTRANSFERASE 1"/>
    <property type="match status" value="1"/>
</dbReference>
<dbReference type="PANTHER" id="PTHR31605:SF0">
    <property type="entry name" value="GLYCEROL-3-PHOSPHATE O-ACYLTRANSFERASE 1"/>
    <property type="match status" value="1"/>
</dbReference>
<gene>
    <name evidence="1" type="primary">SCT1</name>
    <name evidence="1" type="ORF">SO694_0031607</name>
</gene>
<sequence>MSSRQPIRHGWLLWAATGTTATMNAYRYPPLLSTAVGSFVCLIWILYNVSTRMLICNFLSGCVDIFFRQVAVAGAHKLNASDCPLLVAIAPHSNQFIDPMIVLKTFERNIGFLCAAKSMRFKGGPADIVASLARGLDCVPVERAQDIAAVGAGKLAKAAAAADGGAVHVHGSGTAFVKQVKPGDQLLISAGACKGALAKVADVVSDELLVCAAPAFRGSDANPDATAADVKDAAFKVMPKVDQHDMYDAIYDALDDNGVIGIFPEGGSHDRSSLLPLKAGIAVMALGACAKHGEALRSRLRIAAVGLNYFSGHKFRSRVFVDYGEPFEVSRDLVDRYLGGDKRGAGDALMAEILTAVKAVTVQAPSSDMAEIFWMLRRLYVPDGKRLTLEEKVALTRGFAASVERDEGAHPEVRDVVVRVEKYHETLKHYNIHDRQVLLGGADDDVVDRFDALAILGLRVTILFAYSLAIFPGLLLASPLLVFTDAISRHKAKVALAGSRVKLRGNDVLATWKVLCGMILIPALHLTYTAVVYALYGFPEAVLYFFFMPFVSATSIYASESFLSVASSIGPLYLLIVNRSTGTRLRATRKQLQADVREIANKLGWAEIIRKSRSAHAALSEYSP</sequence>
<dbReference type="KEGG" id="aaf:AURANDRAFT_70765"/>
<dbReference type="SMART" id="SM00563">
    <property type="entry name" value="PlsC"/>
    <property type="match status" value="1"/>
</dbReference>
<dbReference type="Proteomes" id="UP001363151">
    <property type="component" value="Unassembled WGS sequence"/>
</dbReference>
<accession>A0ABR1G8B1</accession>
<protein>
    <submittedName>
        <fullName evidence="1">Glycerone-phosphate O-acyltransferase</fullName>
    </submittedName>
</protein>
<dbReference type="GO" id="GO:0004366">
    <property type="term" value="F:glycerol-3-phosphate O-acyltransferase activity"/>
    <property type="evidence" value="ECO:0007669"/>
    <property type="project" value="TreeGrafter"/>
</dbReference>
<dbReference type="SUPFAM" id="SSF69593">
    <property type="entry name" value="Glycerol-3-phosphate (1)-acyltransferase"/>
    <property type="match status" value="1"/>
</dbReference>
<reference evidence="1 2" key="1">
    <citation type="submission" date="2024-03" db="EMBL/GenBank/DDBJ databases">
        <title>Aureococcus anophagefferens CCMP1851 and Kratosvirus quantuckense: Draft genome of a second virus-susceptible host strain in the model system.</title>
        <authorList>
            <person name="Chase E."/>
            <person name="Truchon A.R."/>
            <person name="Schepens W."/>
            <person name="Wilhelm S.W."/>
        </authorList>
    </citation>
    <scope>NUCLEOTIDE SEQUENCE [LARGE SCALE GENOMIC DNA]</scope>
    <source>
        <strain evidence="1 2">CCMP1851</strain>
    </source>
</reference>
<name>A0ABR1G8B1_AURAN</name>
<dbReference type="GO" id="GO:0008654">
    <property type="term" value="P:phospholipid biosynthetic process"/>
    <property type="evidence" value="ECO:0007669"/>
    <property type="project" value="TreeGrafter"/>
</dbReference>
<organism evidence="1 2">
    <name type="scientific">Aureococcus anophagefferens</name>
    <name type="common">Harmful bloom alga</name>
    <dbReference type="NCBI Taxonomy" id="44056"/>
    <lineage>
        <taxon>Eukaryota</taxon>
        <taxon>Sar</taxon>
        <taxon>Stramenopiles</taxon>
        <taxon>Ochrophyta</taxon>
        <taxon>Pelagophyceae</taxon>
        <taxon>Pelagomonadales</taxon>
        <taxon>Pelagomonadaceae</taxon>
        <taxon>Aureococcus</taxon>
    </lineage>
</organism>
<comment type="caution">
    <text evidence="1">The sequence shown here is derived from an EMBL/GenBank/DDBJ whole genome shotgun (WGS) entry which is preliminary data.</text>
</comment>
<proteinExistence type="predicted"/>
<dbReference type="InterPro" id="IPR052744">
    <property type="entry name" value="GPAT/DAPAT"/>
</dbReference>